<feature type="region of interest" description="Disordered" evidence="2">
    <location>
        <begin position="26"/>
        <end position="51"/>
    </location>
</feature>
<keyword evidence="3" id="KW-0472">Membrane</keyword>
<proteinExistence type="predicted"/>
<dbReference type="InterPro" id="IPR007110">
    <property type="entry name" value="Ig-like_dom"/>
</dbReference>
<dbReference type="Proteomes" id="UP001221898">
    <property type="component" value="Unassembled WGS sequence"/>
</dbReference>
<dbReference type="EMBL" id="JAINUG010000072">
    <property type="protein sequence ID" value="KAJ8401113.1"/>
    <property type="molecule type" value="Genomic_DNA"/>
</dbReference>
<dbReference type="Gene3D" id="2.60.40.10">
    <property type="entry name" value="Immunoglobulins"/>
    <property type="match status" value="1"/>
</dbReference>
<feature type="transmembrane region" description="Helical" evidence="3">
    <location>
        <begin position="159"/>
        <end position="180"/>
    </location>
</feature>
<dbReference type="Pfam" id="PF07654">
    <property type="entry name" value="C1-set"/>
    <property type="match status" value="1"/>
</dbReference>
<protein>
    <recommendedName>
        <fullName evidence="4">Ig-like domain-containing protein</fullName>
    </recommendedName>
</protein>
<keyword evidence="1" id="KW-0393">Immunoglobulin domain</keyword>
<organism evidence="5 6">
    <name type="scientific">Aldrovandia affinis</name>
    <dbReference type="NCBI Taxonomy" id="143900"/>
    <lineage>
        <taxon>Eukaryota</taxon>
        <taxon>Metazoa</taxon>
        <taxon>Chordata</taxon>
        <taxon>Craniata</taxon>
        <taxon>Vertebrata</taxon>
        <taxon>Euteleostomi</taxon>
        <taxon>Actinopterygii</taxon>
        <taxon>Neopterygii</taxon>
        <taxon>Teleostei</taxon>
        <taxon>Notacanthiformes</taxon>
        <taxon>Halosauridae</taxon>
        <taxon>Aldrovandia</taxon>
    </lineage>
</organism>
<accession>A0AAD7WLG1</accession>
<sequence length="191" mass="21301">MYCANYEAFFGPGTKLTVLDPKIKPTPPTVKVLPPSPLEQRGNRKRQKKDPKVTLVCVATDFYPDHISVSWQENGAEISNGVRTDDDALRAANKTYYSITSRLKVQPKKWFNPKNSFTCITSFYDGTGYVTVNDTINGAKGGGGMDREYLMKAAQTAKLSYSIFIAKSFLYGLFISIVVWKIRSSVGKGYE</sequence>
<comment type="caution">
    <text evidence="5">The sequence shown here is derived from an EMBL/GenBank/DDBJ whole genome shotgun (WGS) entry which is preliminary data.</text>
</comment>
<evidence type="ECO:0000256" key="2">
    <source>
        <dbReference type="SAM" id="MobiDB-lite"/>
    </source>
</evidence>
<dbReference type="InterPro" id="IPR013783">
    <property type="entry name" value="Ig-like_fold"/>
</dbReference>
<evidence type="ECO:0000259" key="4">
    <source>
        <dbReference type="PROSITE" id="PS50835"/>
    </source>
</evidence>
<dbReference type="SUPFAM" id="SSF48726">
    <property type="entry name" value="Immunoglobulin"/>
    <property type="match status" value="1"/>
</dbReference>
<evidence type="ECO:0000313" key="5">
    <source>
        <dbReference type="EMBL" id="KAJ8401113.1"/>
    </source>
</evidence>
<dbReference type="InterPro" id="IPR036179">
    <property type="entry name" value="Ig-like_dom_sf"/>
</dbReference>
<reference evidence="5" key="1">
    <citation type="journal article" date="2023" name="Science">
        <title>Genome structures resolve the early diversification of teleost fishes.</title>
        <authorList>
            <person name="Parey E."/>
            <person name="Louis A."/>
            <person name="Montfort J."/>
            <person name="Bouchez O."/>
            <person name="Roques C."/>
            <person name="Iampietro C."/>
            <person name="Lluch J."/>
            <person name="Castinel A."/>
            <person name="Donnadieu C."/>
            <person name="Desvignes T."/>
            <person name="Floi Bucao C."/>
            <person name="Jouanno E."/>
            <person name="Wen M."/>
            <person name="Mejri S."/>
            <person name="Dirks R."/>
            <person name="Jansen H."/>
            <person name="Henkel C."/>
            <person name="Chen W.J."/>
            <person name="Zahm M."/>
            <person name="Cabau C."/>
            <person name="Klopp C."/>
            <person name="Thompson A.W."/>
            <person name="Robinson-Rechavi M."/>
            <person name="Braasch I."/>
            <person name="Lecointre G."/>
            <person name="Bobe J."/>
            <person name="Postlethwait J.H."/>
            <person name="Berthelot C."/>
            <person name="Roest Crollius H."/>
            <person name="Guiguen Y."/>
        </authorList>
    </citation>
    <scope>NUCLEOTIDE SEQUENCE</scope>
    <source>
        <strain evidence="5">NC1722</strain>
    </source>
</reference>
<name>A0AAD7WLG1_9TELE</name>
<dbReference type="InterPro" id="IPR003597">
    <property type="entry name" value="Ig_C1-set"/>
</dbReference>
<dbReference type="SMART" id="SM00407">
    <property type="entry name" value="IGc1"/>
    <property type="match status" value="1"/>
</dbReference>
<evidence type="ECO:0000256" key="1">
    <source>
        <dbReference type="ARBA" id="ARBA00023319"/>
    </source>
</evidence>
<keyword evidence="3" id="KW-1133">Transmembrane helix</keyword>
<evidence type="ECO:0000313" key="6">
    <source>
        <dbReference type="Proteomes" id="UP001221898"/>
    </source>
</evidence>
<keyword evidence="3" id="KW-0812">Transmembrane</keyword>
<dbReference type="PROSITE" id="PS50835">
    <property type="entry name" value="IG_LIKE"/>
    <property type="match status" value="1"/>
</dbReference>
<gene>
    <name evidence="5" type="ORF">AAFF_G00386950</name>
</gene>
<evidence type="ECO:0000256" key="3">
    <source>
        <dbReference type="SAM" id="Phobius"/>
    </source>
</evidence>
<dbReference type="AlphaFoldDB" id="A0AAD7WLG1"/>
<keyword evidence="6" id="KW-1185">Reference proteome</keyword>
<dbReference type="InterPro" id="IPR050380">
    <property type="entry name" value="Immune_Resp_Modulators"/>
</dbReference>
<dbReference type="PANTHER" id="PTHR23411">
    <property type="entry name" value="TAPASIN"/>
    <property type="match status" value="1"/>
</dbReference>
<feature type="domain" description="Ig-like" evidence="4">
    <location>
        <begin position="28"/>
        <end position="137"/>
    </location>
</feature>